<protein>
    <submittedName>
        <fullName evidence="1">Uncharacterized protein</fullName>
    </submittedName>
</protein>
<reference evidence="1" key="2">
    <citation type="journal article" date="2023" name="Science">
        <title>Genomic signatures of disease resistance in endangered staghorn corals.</title>
        <authorList>
            <person name="Vollmer S.V."/>
            <person name="Selwyn J.D."/>
            <person name="Despard B.A."/>
            <person name="Roesel C.L."/>
        </authorList>
    </citation>
    <scope>NUCLEOTIDE SEQUENCE</scope>
    <source>
        <strain evidence="1">K2</strain>
    </source>
</reference>
<organism evidence="1 2">
    <name type="scientific">Acropora cervicornis</name>
    <name type="common">Staghorn coral</name>
    <dbReference type="NCBI Taxonomy" id="6130"/>
    <lineage>
        <taxon>Eukaryota</taxon>
        <taxon>Metazoa</taxon>
        <taxon>Cnidaria</taxon>
        <taxon>Anthozoa</taxon>
        <taxon>Hexacorallia</taxon>
        <taxon>Scleractinia</taxon>
        <taxon>Astrocoeniina</taxon>
        <taxon>Acroporidae</taxon>
        <taxon>Acropora</taxon>
    </lineage>
</organism>
<dbReference type="AlphaFoldDB" id="A0AAD9Q4D9"/>
<name>A0AAD9Q4D9_ACRCE</name>
<keyword evidence="2" id="KW-1185">Reference proteome</keyword>
<comment type="caution">
    <text evidence="1">The sequence shown here is derived from an EMBL/GenBank/DDBJ whole genome shotgun (WGS) entry which is preliminary data.</text>
</comment>
<gene>
    <name evidence="1" type="ORF">P5673_023962</name>
</gene>
<reference evidence="1" key="1">
    <citation type="journal article" date="2023" name="G3 (Bethesda)">
        <title>Whole genome assembly and annotation of the endangered Caribbean coral Acropora cervicornis.</title>
        <authorList>
            <person name="Selwyn J.D."/>
            <person name="Vollmer S.V."/>
        </authorList>
    </citation>
    <scope>NUCLEOTIDE SEQUENCE</scope>
    <source>
        <strain evidence="1">K2</strain>
    </source>
</reference>
<dbReference type="EMBL" id="JARQWQ010000069">
    <property type="protein sequence ID" value="KAK2554513.1"/>
    <property type="molecule type" value="Genomic_DNA"/>
</dbReference>
<dbReference type="Proteomes" id="UP001249851">
    <property type="component" value="Unassembled WGS sequence"/>
</dbReference>
<sequence>MAALCGLFNFSGTPYSYPESLETCMAFASGYPIANVGNPFPDWIVQGFPKRRIRLEAISTPKIEFDFVKLSFFSVSGILIAEAISHTLANYGGRHSSLCVRETSRSSRVLLFLAEGRRKKYHPLCISEINVFERSNHKSIGHGRE</sequence>
<evidence type="ECO:0000313" key="1">
    <source>
        <dbReference type="EMBL" id="KAK2554513.1"/>
    </source>
</evidence>
<proteinExistence type="predicted"/>
<evidence type="ECO:0000313" key="2">
    <source>
        <dbReference type="Proteomes" id="UP001249851"/>
    </source>
</evidence>
<accession>A0AAD9Q4D9</accession>